<accession>A0A133UC53</accession>
<dbReference type="PRINTS" id="PR00410">
    <property type="entry name" value="PHEHYDRXLASE"/>
</dbReference>
<dbReference type="InterPro" id="IPR008333">
    <property type="entry name" value="Cbr1-like_FAD-bd_dom"/>
</dbReference>
<dbReference type="CDD" id="cd06221">
    <property type="entry name" value="sulfite_reductase_like"/>
    <property type="match status" value="1"/>
</dbReference>
<proteinExistence type="predicted"/>
<reference evidence="3 4" key="1">
    <citation type="journal article" date="2016" name="Sci. Rep.">
        <title>Metabolic traits of an uncultured archaeal lineage -MSBL1- from brine pools of the Red Sea.</title>
        <authorList>
            <person name="Mwirichia R."/>
            <person name="Alam I."/>
            <person name="Rashid M."/>
            <person name="Vinu M."/>
            <person name="Ba-Alawi W."/>
            <person name="Anthony Kamau A."/>
            <person name="Kamanda Ngugi D."/>
            <person name="Goker M."/>
            <person name="Klenk H.P."/>
            <person name="Bajic V."/>
            <person name="Stingl U."/>
        </authorList>
    </citation>
    <scope>NUCLEOTIDE SEQUENCE [LARGE SCALE GENOMIC DNA]</scope>
    <source>
        <strain evidence="3">SCGC-AAA259E17</strain>
    </source>
</reference>
<dbReference type="PANTHER" id="PTHR43513">
    <property type="entry name" value="DIHYDROOROTATE DEHYDROGENASE B (NAD(+)), ELECTRON TRANSFER SUBUNIT"/>
    <property type="match status" value="1"/>
</dbReference>
<dbReference type="SUPFAM" id="SSF63380">
    <property type="entry name" value="Riboflavin synthase domain-like"/>
    <property type="match status" value="1"/>
</dbReference>
<keyword evidence="4" id="KW-1185">Reference proteome</keyword>
<dbReference type="Proteomes" id="UP000070373">
    <property type="component" value="Unassembled WGS sequence"/>
</dbReference>
<keyword evidence="1" id="KW-0001">2Fe-2S</keyword>
<dbReference type="Pfam" id="PF00970">
    <property type="entry name" value="FAD_binding_6"/>
    <property type="match status" value="1"/>
</dbReference>
<dbReference type="InterPro" id="IPR050353">
    <property type="entry name" value="PyrK_electron_transfer"/>
</dbReference>
<dbReference type="GO" id="GO:0050660">
    <property type="term" value="F:flavin adenine dinucleotide binding"/>
    <property type="evidence" value="ECO:0007669"/>
    <property type="project" value="InterPro"/>
</dbReference>
<evidence type="ECO:0000259" key="2">
    <source>
        <dbReference type="PROSITE" id="PS51384"/>
    </source>
</evidence>
<gene>
    <name evidence="3" type="ORF">AKJ64_04535</name>
</gene>
<feature type="binding site" evidence="1">
    <location>
        <position position="255"/>
    </location>
    <ligand>
        <name>[2Fe-2S] cluster</name>
        <dbReference type="ChEBI" id="CHEBI:190135"/>
    </ligand>
</feature>
<feature type="binding site" evidence="1">
    <location>
        <position position="239"/>
    </location>
    <ligand>
        <name>[2Fe-2S] cluster</name>
        <dbReference type="ChEBI" id="CHEBI:190135"/>
    </ligand>
</feature>
<dbReference type="InterPro" id="IPR017938">
    <property type="entry name" value="Riboflavin_synthase-like_b-brl"/>
</dbReference>
<dbReference type="SUPFAM" id="SSF52343">
    <property type="entry name" value="Ferredoxin reductase-like, C-terminal NADP-linked domain"/>
    <property type="match status" value="1"/>
</dbReference>
<dbReference type="InterPro" id="IPR012165">
    <property type="entry name" value="Cyt_c3_hydrogenase_gsu"/>
</dbReference>
<dbReference type="GO" id="GO:0046872">
    <property type="term" value="F:metal ion binding"/>
    <property type="evidence" value="ECO:0007669"/>
    <property type="project" value="UniProtKB-KW"/>
</dbReference>
<dbReference type="PROSITE" id="PS51384">
    <property type="entry name" value="FAD_FR"/>
    <property type="match status" value="1"/>
</dbReference>
<dbReference type="GO" id="GO:0016491">
    <property type="term" value="F:oxidoreductase activity"/>
    <property type="evidence" value="ECO:0007669"/>
    <property type="project" value="InterPro"/>
</dbReference>
<dbReference type="Pfam" id="PF10418">
    <property type="entry name" value="DHODB_Fe-S_bind"/>
    <property type="match status" value="1"/>
</dbReference>
<comment type="cofactor">
    <cofactor evidence="1">
        <name>[2Fe-2S] cluster</name>
        <dbReference type="ChEBI" id="CHEBI:190135"/>
    </cofactor>
    <text evidence="1">Binds 1 [2Fe-2S] cluster per subunit.</text>
</comment>
<keyword evidence="1" id="KW-0411">Iron-sulfur</keyword>
<sequence>MDKNIYKPYLAELREIKRETPDVKTFKVEILEDIDFNYLPGQFAMVSVFGRGECPISFSSSNFRDDLIEFSVKRLGKVTVALHELEAGDRIGVRGPYGNGFPIDDWKGKNLVFIGGGIGQAPLRSSIRHVLAERESFDRIDIFYGAPSTEEIVFEDELYQLEDRNDLNVYLSIDEKEGGWSRFVGFVPENVERIAPSSENSIALTCGPPVMIKFVVKNLKELGFESDEIFTSLEMKMKCGVGKCGRCNVGSLYVCKDGPVFSYDQVQESPLSIEEI</sequence>
<dbReference type="InterPro" id="IPR019480">
    <property type="entry name" value="Dihydroorotate_DH_Fe-S-bd"/>
</dbReference>
<feature type="binding site" evidence="1">
    <location>
        <position position="247"/>
    </location>
    <ligand>
        <name>[2Fe-2S] cluster</name>
        <dbReference type="ChEBI" id="CHEBI:190135"/>
    </ligand>
</feature>
<evidence type="ECO:0000313" key="3">
    <source>
        <dbReference type="EMBL" id="KXA91765.1"/>
    </source>
</evidence>
<keyword evidence="1" id="KW-0408">Iron</keyword>
<dbReference type="Gene3D" id="3.40.50.80">
    <property type="entry name" value="Nucleotide-binding domain of ferredoxin-NADP reductase (FNR) module"/>
    <property type="match status" value="1"/>
</dbReference>
<dbReference type="PIRSF" id="PIRSF006816">
    <property type="entry name" value="Cyc3_hyd_g"/>
    <property type="match status" value="1"/>
</dbReference>
<evidence type="ECO:0000313" key="4">
    <source>
        <dbReference type="Proteomes" id="UP000070373"/>
    </source>
</evidence>
<dbReference type="GO" id="GO:0006221">
    <property type="term" value="P:pyrimidine nucleotide biosynthetic process"/>
    <property type="evidence" value="ECO:0007669"/>
    <property type="project" value="InterPro"/>
</dbReference>
<dbReference type="Pfam" id="PF00175">
    <property type="entry name" value="NAD_binding_1"/>
    <property type="match status" value="1"/>
</dbReference>
<dbReference type="AlphaFoldDB" id="A0A133UC53"/>
<protein>
    <recommendedName>
        <fullName evidence="2">FAD-binding FR-type domain-containing protein</fullName>
    </recommendedName>
</protein>
<feature type="domain" description="FAD-binding FR-type" evidence="2">
    <location>
        <begin position="6"/>
        <end position="103"/>
    </location>
</feature>
<organism evidence="3 4">
    <name type="scientific">candidate division MSBL1 archaeon SCGC-AAA259E17</name>
    <dbReference type="NCBI Taxonomy" id="1698263"/>
    <lineage>
        <taxon>Archaea</taxon>
        <taxon>Methanobacteriati</taxon>
        <taxon>Methanobacteriota</taxon>
        <taxon>candidate division MSBL1</taxon>
    </lineage>
</organism>
<feature type="binding site" evidence="1">
    <location>
        <position position="244"/>
    </location>
    <ligand>
        <name>[2Fe-2S] cluster</name>
        <dbReference type="ChEBI" id="CHEBI:190135"/>
    </ligand>
</feature>
<keyword evidence="1" id="KW-0479">Metal-binding</keyword>
<dbReference type="EMBL" id="LHXN01000102">
    <property type="protein sequence ID" value="KXA91765.1"/>
    <property type="molecule type" value="Genomic_DNA"/>
</dbReference>
<dbReference type="InterPro" id="IPR001433">
    <property type="entry name" value="OxRdtase_FAD/NAD-bd"/>
</dbReference>
<dbReference type="InterPro" id="IPR017927">
    <property type="entry name" value="FAD-bd_FR_type"/>
</dbReference>
<evidence type="ECO:0000256" key="1">
    <source>
        <dbReference type="PIRSR" id="PIRSR006816-2"/>
    </source>
</evidence>
<name>A0A133UC53_9EURY</name>
<dbReference type="PATRIC" id="fig|1698263.3.peg.122"/>
<dbReference type="GO" id="GO:0051537">
    <property type="term" value="F:2 iron, 2 sulfur cluster binding"/>
    <property type="evidence" value="ECO:0007669"/>
    <property type="project" value="UniProtKB-KW"/>
</dbReference>
<comment type="caution">
    <text evidence="3">The sequence shown here is derived from an EMBL/GenBank/DDBJ whole genome shotgun (WGS) entry which is preliminary data.</text>
</comment>
<dbReference type="InterPro" id="IPR039261">
    <property type="entry name" value="FNR_nucleotide-bd"/>
</dbReference>
<dbReference type="Gene3D" id="2.40.30.10">
    <property type="entry name" value="Translation factors"/>
    <property type="match status" value="1"/>
</dbReference>